<evidence type="ECO:0000313" key="3">
    <source>
        <dbReference type="Proteomes" id="UP000229529"/>
    </source>
</evidence>
<gene>
    <name evidence="2" type="primary">cobN</name>
    <name evidence="2" type="ORF">alecur_198</name>
</gene>
<protein>
    <submittedName>
        <fullName evidence="2">Aerobic cobaltochelatase subunit CobN</fullName>
        <ecNumber evidence="2">6.6.1.2</ecNumber>
    </submittedName>
</protein>
<sequence>MEILYYSDTKTDLDAVVKFLKISSIKRLIKLILISEDCKLLEQLPTLAKHASLIAIRLRQINKQTLRVLELASCLASIYKFILVPIIGDIYFQPESYNYSNISNVIIDGLWQCCILSRMRLLAKHLCELLESKNSIEVKEGYKPEEGEVFKFNEVPLKNQNNNILICCYGINENDNLLRQITQKVILARQRPIIVYNKGQSQLNWLINCDLIRTKYIPKIELNVMAFCTIPTIKFNKIVSVQAVQSEKSLKQILGDLIGLKTSEVVRKVWFPEIEGKIFMKSIGVSKFNLCLLQPIFNKYKIIIPNRVNFITASLLNRISSTLGKKKVVYILANYPPDDGRIGNGVGLDTLKSIININNMIDDNRLNEPLIEALLRGTTNKTNLNRLIRATISLNLAFHQRINQILDIERAWGPLCLDAFVISGFCVVPALQLGGNIVMIQPTRGYGLTQPSIYHSTFIIPCPFYCLSYLFLKRIFPNSIIINVGKHGNLEWMPGKSVALSRWCYPERLAGSTINAYLYIVNDPGEGTQAKRRTNSTIVDHNIPLITEYPVVSDWKGVGFDCYSKLEDEYICSLLDLQFKCKLHCWCEFSLHEIVYSTLVLNKWQLSTKSVNLSLNVKQWWKARHKWMICSGLANRIMFREHSIFQIKDINIVMRLVSLQLAGCYAELNSIIRIQNSCFIQSGLGSSFSRADDNILPTGRNFYTKNIDEMPTPFAYNIGRVVVSKLIRGYYYRSCQWLKSIAINVWATSNMRTGGDDIAIIMNLMGIRPIWHNNSSRVIGFEVLPLTQLQHPRVNVLVRVSGLFRDTCSLVLSRLYKMFSVVEGLQDNPDCSFQWSGTLFCSKPGSYGVGIQELLDSHNPPSIGCLAMKYILYGGYCFNGRMWVVSPGRLAQILTKTQIILQTQDNYEHDLLDSDDYYQFEGGLNAAIRYCRGGVCAYHIDTSQSLQRNIKIRRLKYELARIVTCKLLNKNWISKILESGYRGGSEILANLSYLCNFSITTKQTVNTQFNAIYSLFFQDKDIMLSLIKSNPDAYLAIKRKLFEIICSGAWQTPSNSFKLCLGN</sequence>
<accession>A0ABX4MH82</accession>
<keyword evidence="3" id="KW-1185">Reference proteome</keyword>
<dbReference type="Pfam" id="PF02514">
    <property type="entry name" value="CobN-Mg_chel"/>
    <property type="match status" value="2"/>
</dbReference>
<dbReference type="EMBL" id="NXGS01000133">
    <property type="protein sequence ID" value="PIM96113.1"/>
    <property type="molecule type" value="Genomic_DNA"/>
</dbReference>
<evidence type="ECO:0000313" key="2">
    <source>
        <dbReference type="EMBL" id="PIM96113.1"/>
    </source>
</evidence>
<dbReference type="InterPro" id="IPR003672">
    <property type="entry name" value="CobN/Mg_chltase"/>
</dbReference>
<dbReference type="Proteomes" id="UP000229529">
    <property type="component" value="Unassembled WGS sequence"/>
</dbReference>
<feature type="domain" description="CobN/magnesium chelatase" evidence="1">
    <location>
        <begin position="197"/>
        <end position="548"/>
    </location>
</feature>
<evidence type="ECO:0000259" key="1">
    <source>
        <dbReference type="Pfam" id="PF02514"/>
    </source>
</evidence>
<name>A0ABX4MH82_9HYPH</name>
<dbReference type="EC" id="6.6.1.2" evidence="2"/>
<keyword evidence="2" id="KW-0436">Ligase</keyword>
<dbReference type="PANTHER" id="PTHR44119">
    <property type="entry name" value="MAGNESIUM-CHELATASE SUBUNIT CHLH, CHLOROPLASTIC"/>
    <property type="match status" value="1"/>
</dbReference>
<reference evidence="2" key="1">
    <citation type="submission" date="2017-09" db="EMBL/GenBank/DDBJ databases">
        <authorList>
            <person name="Campbell M.A."/>
            <person name="Lukasik P."/>
            <person name="Simon C."/>
            <person name="McCutcheon J.P."/>
        </authorList>
    </citation>
    <scope>NUCLEOTIDE SEQUENCE [LARGE SCALE GENOMIC DNA]</scope>
    <source>
        <strain evidence="2">ALECUR</strain>
    </source>
</reference>
<feature type="domain" description="CobN/magnesium chelatase" evidence="1">
    <location>
        <begin position="651"/>
        <end position="1055"/>
    </location>
</feature>
<comment type="caution">
    <text evidence="2">The sequence shown here is derived from an EMBL/GenBank/DDBJ whole genome shotgun (WGS) entry which is preliminary data.</text>
</comment>
<proteinExistence type="predicted"/>
<dbReference type="GO" id="GO:0051116">
    <property type="term" value="F:cobaltochelatase activity"/>
    <property type="evidence" value="ECO:0007669"/>
    <property type="project" value="UniProtKB-EC"/>
</dbReference>
<organism evidence="2 3">
    <name type="scientific">Candidatus Hodgkinia cicadicola</name>
    <dbReference type="NCBI Taxonomy" id="573658"/>
    <lineage>
        <taxon>Bacteria</taxon>
        <taxon>Pseudomonadati</taxon>
        <taxon>Pseudomonadota</taxon>
        <taxon>Alphaproteobacteria</taxon>
        <taxon>Hyphomicrobiales</taxon>
        <taxon>Candidatus Hodgkinia</taxon>
    </lineage>
</organism>
<dbReference type="PANTHER" id="PTHR44119:SF4">
    <property type="entry name" value="AEROBIC COBALTOCHELATASE SUBUNIT COBN"/>
    <property type="match status" value="1"/>
</dbReference>